<comment type="caution">
    <text evidence="1">The sequence shown here is derived from an EMBL/GenBank/DDBJ whole genome shotgun (WGS) entry which is preliminary data.</text>
</comment>
<evidence type="ECO:0000313" key="2">
    <source>
        <dbReference type="Proteomes" id="UP000290572"/>
    </source>
</evidence>
<dbReference type="AlphaFoldDB" id="A0A498NY51"/>
<gene>
    <name evidence="1" type="ORF">ROHU_002239</name>
</gene>
<protein>
    <submittedName>
        <fullName evidence="1">Uncharacterized protein</fullName>
    </submittedName>
</protein>
<proteinExistence type="predicted"/>
<dbReference type="Proteomes" id="UP000290572">
    <property type="component" value="Unassembled WGS sequence"/>
</dbReference>
<organism evidence="1 2">
    <name type="scientific">Labeo rohita</name>
    <name type="common">Indian major carp</name>
    <name type="synonym">Cyprinus rohita</name>
    <dbReference type="NCBI Taxonomy" id="84645"/>
    <lineage>
        <taxon>Eukaryota</taxon>
        <taxon>Metazoa</taxon>
        <taxon>Chordata</taxon>
        <taxon>Craniata</taxon>
        <taxon>Vertebrata</taxon>
        <taxon>Euteleostomi</taxon>
        <taxon>Actinopterygii</taxon>
        <taxon>Neopterygii</taxon>
        <taxon>Teleostei</taxon>
        <taxon>Ostariophysi</taxon>
        <taxon>Cypriniformes</taxon>
        <taxon>Cyprinidae</taxon>
        <taxon>Labeoninae</taxon>
        <taxon>Labeonini</taxon>
        <taxon>Labeo</taxon>
    </lineage>
</organism>
<keyword evidence="2" id="KW-1185">Reference proteome</keyword>
<evidence type="ECO:0000313" key="1">
    <source>
        <dbReference type="EMBL" id="RXN37212.1"/>
    </source>
</evidence>
<accession>A0A498NY51</accession>
<reference evidence="1" key="1">
    <citation type="submission" date="2018-03" db="EMBL/GenBank/DDBJ databases">
        <title>Draft genome sequence of Rohu Carp (Labeo rohita).</title>
        <authorList>
            <person name="Das P."/>
            <person name="Kushwaha B."/>
            <person name="Joshi C.G."/>
            <person name="Kumar D."/>
            <person name="Nagpure N.S."/>
            <person name="Sahoo L."/>
            <person name="Das S.P."/>
            <person name="Bit A."/>
            <person name="Patnaik S."/>
            <person name="Meher P.K."/>
            <person name="Jayasankar P."/>
            <person name="Koringa P.G."/>
            <person name="Patel N.V."/>
            <person name="Hinsu A.T."/>
            <person name="Kumar R."/>
            <person name="Pandey M."/>
            <person name="Agarwal S."/>
            <person name="Srivastava S."/>
            <person name="Singh M."/>
            <person name="Iquebal M.A."/>
            <person name="Jaiswal S."/>
            <person name="Angadi U.B."/>
            <person name="Kumar N."/>
            <person name="Raza M."/>
            <person name="Shah T.M."/>
            <person name="Rai A."/>
            <person name="Jena J.K."/>
        </authorList>
    </citation>
    <scope>NUCLEOTIDE SEQUENCE [LARGE SCALE GENOMIC DNA]</scope>
    <source>
        <strain evidence="1">DASCIFA01</strain>
        <tissue evidence="1">Testis</tissue>
    </source>
</reference>
<dbReference type="EMBL" id="QBIY01006186">
    <property type="protein sequence ID" value="RXN37212.1"/>
    <property type="molecule type" value="Genomic_DNA"/>
</dbReference>
<sequence length="99" mass="10782">MLLRQCGNVEKGSCGSGRCCGSVEIQERLLRERALLRQCRSIEKGSCGSRHCSGSGEEFLKTGNVYGGSEDRVNGDKLELKGLADENSVSFFDMEVVSM</sequence>
<name>A0A498NY51_LABRO</name>